<proteinExistence type="predicted"/>
<evidence type="ECO:0000313" key="1">
    <source>
        <dbReference type="EMBL" id="TDY71335.1"/>
    </source>
</evidence>
<sequence length="344" mass="40186">MKKSIYKKLGFVMILIQFLILNCSSTNSKSELEKNNRALSEKILLINEKSKVFDDFMINNEKNDSILLVNPIEKFTASIVGNITKECDGCGEKAELKPFEDGVFKTIHNFDHFYKSEDSNSFYPSFKNLFKNDISLKSFSSFEKILERRKSQYKEIDPFKRAEVKIEDDDFLYKKKKYAFIELKFEINNYSLEAKKYNIDGFFNNKVELYITPEVAKEAKESGHAILLFQVEIGSPKEFKYIARNCTNYNQSVQECLKFSDESKEITLFNTTVSRSFLVLLDKRFSYEKISGSKMEIGTVDVAVINKVISLKIKKYSDYLNLNGNIYLKELFADLDFFKNRIYY</sequence>
<evidence type="ECO:0000313" key="2">
    <source>
        <dbReference type="Proteomes" id="UP000294684"/>
    </source>
</evidence>
<accession>A0A4R8MW84</accession>
<dbReference type="Proteomes" id="UP000294684">
    <property type="component" value="Unassembled WGS sequence"/>
</dbReference>
<dbReference type="RefSeq" id="WP_004788592.1">
    <property type="nucleotide sequence ID" value="NZ_SORO01000001.1"/>
</dbReference>
<comment type="caution">
    <text evidence="1">The sequence shown here is derived from an EMBL/GenBank/DDBJ whole genome shotgun (WGS) entry which is preliminary data.</text>
</comment>
<gene>
    <name evidence="1" type="ORF">CLV96_0297</name>
</gene>
<organism evidence="1 2">
    <name type="scientific">Leptospira meyeri</name>
    <dbReference type="NCBI Taxonomy" id="29508"/>
    <lineage>
        <taxon>Bacteria</taxon>
        <taxon>Pseudomonadati</taxon>
        <taxon>Spirochaetota</taxon>
        <taxon>Spirochaetia</taxon>
        <taxon>Leptospirales</taxon>
        <taxon>Leptospiraceae</taxon>
        <taxon>Leptospira</taxon>
    </lineage>
</organism>
<dbReference type="GeneID" id="79825655"/>
<keyword evidence="2" id="KW-1185">Reference proteome</keyword>
<protein>
    <submittedName>
        <fullName evidence="1">Uncharacterized protein</fullName>
    </submittedName>
</protein>
<name>A0A4R8MW84_LEPME</name>
<dbReference type="EMBL" id="SORO01000001">
    <property type="protein sequence ID" value="TDY71335.1"/>
    <property type="molecule type" value="Genomic_DNA"/>
</dbReference>
<dbReference type="AlphaFoldDB" id="A0A4R8MW84"/>
<reference evidence="1 2" key="1">
    <citation type="submission" date="2019-03" db="EMBL/GenBank/DDBJ databases">
        <title>Genomic Encyclopedia of Archaeal and Bacterial Type Strains, Phase II (KMG-II): from individual species to whole genera.</title>
        <authorList>
            <person name="Goeker M."/>
        </authorList>
    </citation>
    <scope>NUCLEOTIDE SEQUENCE [LARGE SCALE GENOMIC DNA]</scope>
    <source>
        <strain evidence="1 2">DSM 21537</strain>
    </source>
</reference>